<dbReference type="Gene3D" id="3.10.270.10">
    <property type="entry name" value="Urate Oxidase"/>
    <property type="match status" value="1"/>
</dbReference>
<feature type="binding site" evidence="14">
    <location>
        <position position="214"/>
    </location>
    <ligand>
        <name>urate</name>
        <dbReference type="ChEBI" id="CHEBI:17775"/>
    </ligand>
</feature>
<gene>
    <name evidence="17" type="primary">uox</name>
</gene>
<evidence type="ECO:0000256" key="12">
    <source>
        <dbReference type="PIRNR" id="PIRNR000241"/>
    </source>
</evidence>
<feature type="binding site" evidence="14">
    <location>
        <position position="306"/>
    </location>
    <ligand>
        <name>O2</name>
        <dbReference type="ChEBI" id="CHEBI:15379"/>
    </ligand>
</feature>
<evidence type="ECO:0000256" key="4">
    <source>
        <dbReference type="ARBA" id="ARBA00009760"/>
    </source>
</evidence>
<dbReference type="PIRSF" id="PIRSF000241">
    <property type="entry name" value="Urate_oxidase"/>
    <property type="match status" value="1"/>
</dbReference>
<dbReference type="InterPro" id="IPR002042">
    <property type="entry name" value="Uricase"/>
</dbReference>
<keyword evidence="9 12" id="KW-0576">Peroxisome</keyword>
<dbReference type="UniPathway" id="UPA00394">
    <property type="reaction ID" value="UER00650"/>
</dbReference>
<reference evidence="17" key="1">
    <citation type="submission" date="2025-08" db="UniProtKB">
        <authorList>
            <consortium name="Ensembl"/>
        </authorList>
    </citation>
    <scope>IDENTIFICATION</scope>
</reference>
<dbReference type="AlphaFoldDB" id="A0A8C8JL83"/>
<feature type="binding site" evidence="14">
    <location>
        <position position="306"/>
    </location>
    <ligand>
        <name>5-hydroxyisourate</name>
        <dbReference type="ChEBI" id="CHEBI:18072"/>
    </ligand>
</feature>
<feature type="binding site" evidence="14">
    <location>
        <position position="280"/>
    </location>
    <ligand>
        <name>urate</name>
        <dbReference type="ChEBI" id="CHEBI:17775"/>
    </ligand>
</feature>
<feature type="binding site" evidence="14">
    <location>
        <position position="112"/>
    </location>
    <ligand>
        <name>O2</name>
        <dbReference type="ChEBI" id="CHEBI:15379"/>
    </ligand>
</feature>
<feature type="binding site" evidence="14">
    <location>
        <position position="112"/>
    </location>
    <ligand>
        <name>urate</name>
        <dbReference type="ChEBI" id="CHEBI:17775"/>
    </ligand>
</feature>
<evidence type="ECO:0000256" key="5">
    <source>
        <dbReference type="ARBA" id="ARBA00012598"/>
    </source>
</evidence>
<feature type="binding site" evidence="14">
    <location>
        <position position="279"/>
    </location>
    <ligand>
        <name>5-hydroxyisourate</name>
        <dbReference type="ChEBI" id="CHEBI:18072"/>
    </ligand>
</feature>
<dbReference type="PANTHER" id="PTHR42874">
    <property type="entry name" value="URICASE"/>
    <property type="match status" value="1"/>
</dbReference>
<dbReference type="Ensembl" id="ENSOTST00005102924.2">
    <property type="protein sequence ID" value="ENSOTSP00005094974.2"/>
    <property type="gene ID" value="ENSOTSG00005044245.2"/>
</dbReference>
<proteinExistence type="inferred from homology"/>
<accession>A0A8C8JL83</accession>
<keyword evidence="8 12" id="KW-0560">Oxidoreductase</keyword>
<feature type="binding site" evidence="14">
    <location>
        <position position="112"/>
    </location>
    <ligand>
        <name>5-hydroxyisourate</name>
        <dbReference type="ChEBI" id="CHEBI:18072"/>
    </ligand>
</feature>
<feature type="active site" description="Charge relay system" evidence="13">
    <location>
        <position position="67"/>
    </location>
</feature>
<dbReference type="SUPFAM" id="SSF55620">
    <property type="entry name" value="Tetrahydrobiopterin biosynthesis enzymes-like"/>
    <property type="match status" value="2"/>
</dbReference>
<dbReference type="GO" id="GO:0005777">
    <property type="term" value="C:peroxisome"/>
    <property type="evidence" value="ECO:0007669"/>
    <property type="project" value="UniProtKB-SubCell"/>
</dbReference>
<evidence type="ECO:0000256" key="3">
    <source>
        <dbReference type="ARBA" id="ARBA00004831"/>
    </source>
</evidence>
<dbReference type="EC" id="1.7.3.3" evidence="5 12"/>
<dbReference type="PANTHER" id="PTHR42874:SF1">
    <property type="entry name" value="URICASE"/>
    <property type="match status" value="1"/>
</dbReference>
<comment type="subcellular location">
    <subcellularLocation>
        <location evidence="2 12">Peroxisome</location>
    </subcellularLocation>
</comment>
<name>A0A8C8JL83_ONCTS</name>
<evidence type="ECO:0000256" key="9">
    <source>
        <dbReference type="ARBA" id="ARBA00023140"/>
    </source>
</evidence>
<dbReference type="GO" id="GO:0019628">
    <property type="term" value="P:urate catabolic process"/>
    <property type="evidence" value="ECO:0007669"/>
    <property type="project" value="TreeGrafter"/>
</dbReference>
<evidence type="ECO:0000256" key="11">
    <source>
        <dbReference type="ARBA" id="ARBA00048818"/>
    </source>
</evidence>
<feature type="binding site" evidence="14">
    <location>
        <position position="306"/>
    </location>
    <ligand>
        <name>urate</name>
        <dbReference type="ChEBI" id="CHEBI:17775"/>
    </ligand>
</feature>
<feature type="binding site" evidence="14">
    <location>
        <position position="279"/>
    </location>
    <ligand>
        <name>urate</name>
        <dbReference type="ChEBI" id="CHEBI:17775"/>
    </ligand>
</feature>
<evidence type="ECO:0000256" key="8">
    <source>
        <dbReference type="ARBA" id="ARBA00023002"/>
    </source>
</evidence>
<feature type="region of interest" description="Disordered" evidence="16">
    <location>
        <begin position="32"/>
        <end position="51"/>
    </location>
</feature>
<dbReference type="NCBIfam" id="TIGR03383">
    <property type="entry name" value="urate_oxi"/>
    <property type="match status" value="1"/>
</dbReference>
<evidence type="ECO:0000256" key="7">
    <source>
        <dbReference type="ARBA" id="ARBA00022631"/>
    </source>
</evidence>
<evidence type="ECO:0000256" key="10">
    <source>
        <dbReference type="ARBA" id="ARBA00031317"/>
    </source>
</evidence>
<organism evidence="17 18">
    <name type="scientific">Oncorhynchus tshawytscha</name>
    <name type="common">Chinook salmon</name>
    <name type="synonym">Salmo tshawytscha</name>
    <dbReference type="NCBI Taxonomy" id="74940"/>
    <lineage>
        <taxon>Eukaryota</taxon>
        <taxon>Metazoa</taxon>
        <taxon>Chordata</taxon>
        <taxon>Craniata</taxon>
        <taxon>Vertebrata</taxon>
        <taxon>Euteleostomi</taxon>
        <taxon>Actinopterygii</taxon>
        <taxon>Neopterygii</taxon>
        <taxon>Teleostei</taxon>
        <taxon>Protacanthopterygii</taxon>
        <taxon>Salmoniformes</taxon>
        <taxon>Salmonidae</taxon>
        <taxon>Salmoninae</taxon>
        <taxon>Oncorhynchus</taxon>
    </lineage>
</organism>
<feature type="binding site" evidence="14">
    <location>
        <position position="231"/>
    </location>
    <ligand>
        <name>5-hydroxyisourate</name>
        <dbReference type="ChEBI" id="CHEBI:18072"/>
    </ligand>
</feature>
<dbReference type="GeneTree" id="ENSGT00940000153229"/>
<comment type="function">
    <text evidence="1 12 15">Catalyzes the oxidation of uric acid to 5-hydroxyisourate, which is further processed to form (S)-allantoin.</text>
</comment>
<dbReference type="PRINTS" id="PR00093">
    <property type="entry name" value="URICASE"/>
</dbReference>
<comment type="pathway">
    <text evidence="3 12">Purine metabolism; urate degradation; (S)-allantoin from urate: step 1/3.</text>
</comment>
<evidence type="ECO:0000313" key="18">
    <source>
        <dbReference type="Proteomes" id="UP000694402"/>
    </source>
</evidence>
<keyword evidence="18" id="KW-1185">Reference proteome</keyword>
<evidence type="ECO:0000256" key="6">
    <source>
        <dbReference type="ARBA" id="ARBA00017098"/>
    </source>
</evidence>
<comment type="catalytic activity">
    <reaction evidence="11 12 15">
        <text>urate + O2 + H2O = 5-hydroxyisourate + H2O2</text>
        <dbReference type="Rhea" id="RHEA:21368"/>
        <dbReference type="ChEBI" id="CHEBI:15377"/>
        <dbReference type="ChEBI" id="CHEBI:15379"/>
        <dbReference type="ChEBI" id="CHEBI:16240"/>
        <dbReference type="ChEBI" id="CHEBI:17775"/>
        <dbReference type="ChEBI" id="CHEBI:18072"/>
        <dbReference type="EC" id="1.7.3.3"/>
    </reaction>
</comment>
<evidence type="ECO:0000313" key="17">
    <source>
        <dbReference type="Ensembl" id="ENSOTSP00005094974.2"/>
    </source>
</evidence>
<dbReference type="FunFam" id="3.10.270.10:FF:000001">
    <property type="entry name" value="Uricase"/>
    <property type="match status" value="1"/>
</dbReference>
<dbReference type="Proteomes" id="UP000694402">
    <property type="component" value="Unassembled WGS sequence"/>
</dbReference>
<feature type="binding site" evidence="14">
    <location>
        <position position="113"/>
    </location>
    <ligand>
        <name>urate</name>
        <dbReference type="ChEBI" id="CHEBI:17775"/>
    </ligand>
</feature>
<evidence type="ECO:0000256" key="13">
    <source>
        <dbReference type="PIRSR" id="PIRSR000241-1"/>
    </source>
</evidence>
<comment type="similarity">
    <text evidence="4 12 15">Belongs to the uricase family.</text>
</comment>
<reference evidence="17" key="2">
    <citation type="submission" date="2025-09" db="UniProtKB">
        <authorList>
            <consortium name="Ensembl"/>
        </authorList>
    </citation>
    <scope>IDENTIFICATION</scope>
</reference>
<dbReference type="Pfam" id="PF01014">
    <property type="entry name" value="Uricase"/>
    <property type="match status" value="2"/>
</dbReference>
<keyword evidence="7 12" id="KW-0659">Purine metabolism</keyword>
<evidence type="ECO:0000256" key="16">
    <source>
        <dbReference type="SAM" id="MobiDB-lite"/>
    </source>
</evidence>
<feature type="active site" description="Charge relay system" evidence="13">
    <location>
        <position position="112"/>
    </location>
</feature>
<feature type="binding site" evidence="14">
    <location>
        <position position="214"/>
    </location>
    <ligand>
        <name>5-hydroxyisourate</name>
        <dbReference type="ChEBI" id="CHEBI:18072"/>
    </ligand>
</feature>
<evidence type="ECO:0000256" key="2">
    <source>
        <dbReference type="ARBA" id="ARBA00004275"/>
    </source>
</evidence>
<feature type="binding site" evidence="14">
    <location>
        <position position="280"/>
    </location>
    <ligand>
        <name>5-hydroxyisourate</name>
        <dbReference type="ChEBI" id="CHEBI:18072"/>
    </ligand>
</feature>
<dbReference type="GO" id="GO:0004846">
    <property type="term" value="F:urate oxidase activity"/>
    <property type="evidence" value="ECO:0007669"/>
    <property type="project" value="UniProtKB-EC"/>
</dbReference>
<evidence type="ECO:0000256" key="1">
    <source>
        <dbReference type="ARBA" id="ARBA00003860"/>
    </source>
</evidence>
<evidence type="ECO:0000256" key="14">
    <source>
        <dbReference type="PIRSR" id="PIRSR000241-2"/>
    </source>
</evidence>
<feature type="binding site" evidence="14">
    <location>
        <position position="231"/>
    </location>
    <ligand>
        <name>urate</name>
        <dbReference type="ChEBI" id="CHEBI:17775"/>
    </ligand>
</feature>
<dbReference type="GO" id="GO:0006145">
    <property type="term" value="P:purine nucleobase catabolic process"/>
    <property type="evidence" value="ECO:0007669"/>
    <property type="project" value="TreeGrafter"/>
</dbReference>
<feature type="active site" description="Charge relay system" evidence="13">
    <location>
        <position position="308"/>
    </location>
</feature>
<protein>
    <recommendedName>
        <fullName evidence="6 12">Uricase</fullName>
        <ecNumber evidence="5 12">1.7.3.3</ecNumber>
    </recommendedName>
    <alternativeName>
        <fullName evidence="10 12">Urate oxidase</fullName>
    </alternativeName>
</protein>
<feature type="binding site" evidence="14">
    <location>
        <position position="113"/>
    </location>
    <ligand>
        <name>5-hydroxyisourate</name>
        <dbReference type="ChEBI" id="CHEBI:18072"/>
    </ligand>
</feature>
<evidence type="ECO:0000256" key="15">
    <source>
        <dbReference type="RuleBase" id="RU004455"/>
    </source>
</evidence>
<sequence>MKIDPKKLVMGVPWYGYDYPCLDFSQPNSTLAADKDTTGHQETGGGTDTMATTSTQNVEFVRTGYGKNLVKVLFIRREGTHHYITELTANVELTLKSRKDYLTGDNSDIIPTDTVKNTVHALAKLKGVLTIEQFAMDISKHFLTAFKHVTRVNVKIEEAPWRRLEKNGVEHVHAFIYSPESWRFCEVEQNHNESPILHSGVKNMKVLKTTQSGFEGFFRDRFTTLQEAKDRCFCTSVYARWRYNKVQNVNFDNAWNSVKETIIEKFAGPYDRGEYSPSVQKTLYDTQVIVLDRVPEIEEIEIVMPNQHYFTIDMTKMGLTNNNEVLLPLDNPSGNIMGTVRRKLQAKL</sequence>